<name>A0ABM7NTJ8_9VIRU</name>
<dbReference type="EMBL" id="AP024483">
    <property type="protein sequence ID" value="BCS83421.1"/>
    <property type="molecule type" value="Genomic_DNA"/>
</dbReference>
<dbReference type="Proteomes" id="UP001321479">
    <property type="component" value="Segment"/>
</dbReference>
<evidence type="ECO:0000313" key="1">
    <source>
        <dbReference type="EMBL" id="BCS83421.1"/>
    </source>
</evidence>
<accession>A0ABM7NTJ8</accession>
<keyword evidence="2" id="KW-1185">Reference proteome</keyword>
<organism evidence="1 2">
    <name type="scientific">Cotonvirus japonicus</name>
    <dbReference type="NCBI Taxonomy" id="2811091"/>
    <lineage>
        <taxon>Viruses</taxon>
        <taxon>Varidnaviria</taxon>
        <taxon>Bamfordvirae</taxon>
        <taxon>Nucleocytoviricota</taxon>
        <taxon>Megaviricetes</taxon>
        <taxon>Imitervirales</taxon>
        <taxon>Mimiviridae</taxon>
        <taxon>Megamimivirinae</taxon>
        <taxon>Cotonvirus</taxon>
        <taxon>Cotonvirus japonicum</taxon>
    </lineage>
</organism>
<sequence>MSVDSEILLYTLASNFHSSLGIELCKDTEDFLKKTIKKYNKLTTNDKIYYTNYSLKIIGSITKYLNTEKNITLFELNTDNEHEIYHDFRIAYKKDLIHFSLNHKSININNIIPEKLMKICGYKKNTNICKEYSNSYDKLNKKIYNKINDHDKYSEIKEKTKNSAIIDPINSLLMETIAKKRKCAKFLYDYIFNTSDRIVLKLYKNRFTVYDFRKELDEVTSFSMKLNENDVITTKFNNGAKFSWVLKTNASDIKEHISLKYHINFDNLDELFAVDSSSV</sequence>
<evidence type="ECO:0000313" key="2">
    <source>
        <dbReference type="Proteomes" id="UP001321479"/>
    </source>
</evidence>
<dbReference type="RefSeq" id="YP_010842029.1">
    <property type="nucleotide sequence ID" value="NC_079139.1"/>
</dbReference>
<protein>
    <submittedName>
        <fullName evidence="1">Uncharacterized protein</fullName>
    </submittedName>
</protein>
<dbReference type="GeneID" id="80558626"/>
<reference evidence="1 2" key="1">
    <citation type="submission" date="2021-02" db="EMBL/GenBank/DDBJ databases">
        <title>Cotonvirus japonicus, which uses Golgi apparatus of host cells for its virion factory, phylogenetically links tailed tupanvirus and icosahedral mimivirus.</title>
        <authorList>
            <person name="Takahashi H."/>
            <person name="Fukaya S."/>
            <person name="Song C."/>
            <person name="Murata K."/>
            <person name="Takemura M."/>
        </authorList>
    </citation>
    <scope>NUCLEOTIDE SEQUENCE [LARGE SCALE GENOMIC DNA]</scope>
</reference>
<proteinExistence type="predicted"/>